<protein>
    <submittedName>
        <fullName evidence="1">Uncharacterized protein</fullName>
    </submittedName>
</protein>
<evidence type="ECO:0000313" key="1">
    <source>
        <dbReference type="EMBL" id="MWV44490.1"/>
    </source>
</evidence>
<sequence length="77" mass="8837">MNMEEEPKQQAIPAEDDQGNFRLLDVGRILSISSEIEGDEDSAAIFHYDDGKTYKYVHSEKAMKQFGEWIQKGENNI</sequence>
<comment type="caution">
    <text evidence="1">The sequence shown here is derived from an EMBL/GenBank/DDBJ whole genome shotgun (WGS) entry which is preliminary data.</text>
</comment>
<dbReference type="AlphaFoldDB" id="A0A7X3IKV9"/>
<reference evidence="1 2" key="1">
    <citation type="submission" date="2019-12" db="EMBL/GenBank/DDBJ databases">
        <title>Paenibacillus sp. nov., an endophytic bacterium isolated from the stem of Dendrobium.</title>
        <authorList>
            <person name="Zhao R."/>
        </authorList>
    </citation>
    <scope>NUCLEOTIDE SEQUENCE [LARGE SCALE GENOMIC DNA]</scope>
    <source>
        <strain evidence="1 2">HJL G12</strain>
    </source>
</reference>
<name>A0A7X3IKV9_9BACL</name>
<organism evidence="1 2">
    <name type="scientific">Paenibacillus dendrobii</name>
    <dbReference type="NCBI Taxonomy" id="2691084"/>
    <lineage>
        <taxon>Bacteria</taxon>
        <taxon>Bacillati</taxon>
        <taxon>Bacillota</taxon>
        <taxon>Bacilli</taxon>
        <taxon>Bacillales</taxon>
        <taxon>Paenibacillaceae</taxon>
        <taxon>Paenibacillus</taxon>
    </lineage>
</organism>
<dbReference type="Proteomes" id="UP000460318">
    <property type="component" value="Unassembled WGS sequence"/>
</dbReference>
<accession>A0A7X3IKV9</accession>
<keyword evidence="2" id="KW-1185">Reference proteome</keyword>
<evidence type="ECO:0000313" key="2">
    <source>
        <dbReference type="Proteomes" id="UP000460318"/>
    </source>
</evidence>
<dbReference type="RefSeq" id="WP_160497899.1">
    <property type="nucleotide sequence ID" value="NZ_WUBI01000001.1"/>
</dbReference>
<dbReference type="EMBL" id="WUBI01000001">
    <property type="protein sequence ID" value="MWV44490.1"/>
    <property type="molecule type" value="Genomic_DNA"/>
</dbReference>
<gene>
    <name evidence="1" type="ORF">GRF59_12720</name>
</gene>
<proteinExistence type="predicted"/>